<protein>
    <recommendedName>
        <fullName evidence="7">C2H2-type domain-containing protein</fullName>
    </recommendedName>
</protein>
<keyword evidence="3 5" id="KW-0863">Zinc-finger</keyword>
<evidence type="ECO:0000256" key="1">
    <source>
        <dbReference type="ARBA" id="ARBA00022723"/>
    </source>
</evidence>
<dbReference type="InterPro" id="IPR036236">
    <property type="entry name" value="Znf_C2H2_sf"/>
</dbReference>
<name>A0AAJ0DH91_9PEZI</name>
<accession>A0AAJ0DH91</accession>
<dbReference type="AlphaFoldDB" id="A0AAJ0DH91"/>
<feature type="domain" description="C2H2-type" evidence="7">
    <location>
        <begin position="172"/>
        <end position="201"/>
    </location>
</feature>
<dbReference type="GO" id="GO:0000785">
    <property type="term" value="C:chromatin"/>
    <property type="evidence" value="ECO:0007669"/>
    <property type="project" value="TreeGrafter"/>
</dbReference>
<dbReference type="FunFam" id="3.30.160.60:FF:000925">
    <property type="entry name" value="Zinc finger protein 668"/>
    <property type="match status" value="1"/>
</dbReference>
<feature type="region of interest" description="Disordered" evidence="6">
    <location>
        <begin position="32"/>
        <end position="61"/>
    </location>
</feature>
<feature type="region of interest" description="Disordered" evidence="6">
    <location>
        <begin position="248"/>
        <end position="329"/>
    </location>
</feature>
<dbReference type="Proteomes" id="UP001271007">
    <property type="component" value="Unassembled WGS sequence"/>
</dbReference>
<feature type="compositionally biased region" description="Polar residues" evidence="6">
    <location>
        <begin position="320"/>
        <end position="329"/>
    </location>
</feature>
<feature type="compositionally biased region" description="Polar residues" evidence="6">
    <location>
        <begin position="459"/>
        <end position="475"/>
    </location>
</feature>
<feature type="compositionally biased region" description="Polar residues" evidence="6">
    <location>
        <begin position="412"/>
        <end position="423"/>
    </location>
</feature>
<dbReference type="PROSITE" id="PS50157">
    <property type="entry name" value="ZINC_FINGER_C2H2_2"/>
    <property type="match status" value="4"/>
</dbReference>
<dbReference type="PANTHER" id="PTHR14003:SF20">
    <property type="entry name" value="FINGER DOMAIN PROTEIN, PUTATIVE (AFU_ORTHOLOGUE AFUA_4G10380)-RELATED"/>
    <property type="match status" value="1"/>
</dbReference>
<gene>
    <name evidence="8" type="ORF">LTR09_004793</name>
</gene>
<feature type="region of interest" description="Disordered" evidence="6">
    <location>
        <begin position="345"/>
        <end position="432"/>
    </location>
</feature>
<dbReference type="FunFam" id="3.30.160.60:FF:002343">
    <property type="entry name" value="Zinc finger protein 33A"/>
    <property type="match status" value="1"/>
</dbReference>
<feature type="domain" description="C2H2-type" evidence="7">
    <location>
        <begin position="230"/>
        <end position="259"/>
    </location>
</feature>
<sequence length="475" mass="52446">MQYEMPMPVGINHELNGAAHYAQNSLYVPNGNSRIKSEAGSERGVSPHTSDHSSRYSSQTPQTNMAYQQMATQLANGMRYGSPQIGQQTNMAPMIQHSYHPNAQTEHPYQQQAQLGAVQPTQQDQNQTESGRQSTGSTGLPKAFACSTCQKGFARRSDLARHERIHSGVRPHVCDYPGCNKQFIQRSALTVHSRVHTGEKPHMCERCGKPFSDSSSLARHRRIHSGKRPYKCPYADCQKTFTRRTTLTRHQNHHTGTIEESQAATAAALAARGGLPTSRSRGSDDENDFSNDGKSPMPQPDRPASIGPAAAMNGVPGLQRQPSDYYVNTMNGGGMAMPAHIRAELQPSPRPQSPAQYQLPVNGQQQRPSLTSNPSSTYNPPQILEPPTNNGQQQTGSGNNSPHMGNALGWQSPHNAMGNNQQHGYAYPDPHSEYNVNAAQMYYQQQGLQRPHSTGPMDYNNQMRPQEVWSQHHQQ</sequence>
<dbReference type="GO" id="GO:0000981">
    <property type="term" value="F:DNA-binding transcription factor activity, RNA polymerase II-specific"/>
    <property type="evidence" value="ECO:0007669"/>
    <property type="project" value="UniProtKB-ARBA"/>
</dbReference>
<dbReference type="Gene3D" id="3.30.160.60">
    <property type="entry name" value="Classic Zinc Finger"/>
    <property type="match status" value="4"/>
</dbReference>
<organism evidence="8 9">
    <name type="scientific">Extremus antarcticus</name>
    <dbReference type="NCBI Taxonomy" id="702011"/>
    <lineage>
        <taxon>Eukaryota</taxon>
        <taxon>Fungi</taxon>
        <taxon>Dikarya</taxon>
        <taxon>Ascomycota</taxon>
        <taxon>Pezizomycotina</taxon>
        <taxon>Dothideomycetes</taxon>
        <taxon>Dothideomycetidae</taxon>
        <taxon>Mycosphaerellales</taxon>
        <taxon>Extremaceae</taxon>
        <taxon>Extremus</taxon>
    </lineage>
</organism>
<feature type="compositionally biased region" description="Polar residues" evidence="6">
    <location>
        <begin position="104"/>
        <end position="138"/>
    </location>
</feature>
<comment type="caution">
    <text evidence="8">The sequence shown here is derived from an EMBL/GenBank/DDBJ whole genome shotgun (WGS) entry which is preliminary data.</text>
</comment>
<keyword evidence="1" id="KW-0479">Metal-binding</keyword>
<feature type="compositionally biased region" description="Low complexity" evidence="6">
    <location>
        <begin position="388"/>
        <end position="401"/>
    </location>
</feature>
<feature type="region of interest" description="Disordered" evidence="6">
    <location>
        <begin position="104"/>
        <end position="140"/>
    </location>
</feature>
<dbReference type="SMART" id="SM00355">
    <property type="entry name" value="ZnF_C2H2"/>
    <property type="match status" value="4"/>
</dbReference>
<proteinExistence type="predicted"/>
<dbReference type="PROSITE" id="PS00028">
    <property type="entry name" value="ZINC_FINGER_C2H2_1"/>
    <property type="match status" value="4"/>
</dbReference>
<evidence type="ECO:0000256" key="4">
    <source>
        <dbReference type="ARBA" id="ARBA00022833"/>
    </source>
</evidence>
<dbReference type="GO" id="GO:0005667">
    <property type="term" value="C:transcription regulator complex"/>
    <property type="evidence" value="ECO:0007669"/>
    <property type="project" value="TreeGrafter"/>
</dbReference>
<feature type="domain" description="C2H2-type" evidence="7">
    <location>
        <begin position="144"/>
        <end position="171"/>
    </location>
</feature>
<keyword evidence="9" id="KW-1185">Reference proteome</keyword>
<evidence type="ECO:0000259" key="7">
    <source>
        <dbReference type="PROSITE" id="PS50157"/>
    </source>
</evidence>
<reference evidence="8" key="1">
    <citation type="submission" date="2023-04" db="EMBL/GenBank/DDBJ databases">
        <title>Black Yeasts Isolated from many extreme environments.</title>
        <authorList>
            <person name="Coleine C."/>
            <person name="Stajich J.E."/>
            <person name="Selbmann L."/>
        </authorList>
    </citation>
    <scope>NUCLEOTIDE SEQUENCE</scope>
    <source>
        <strain evidence="8">CCFEE 5312</strain>
    </source>
</reference>
<dbReference type="GO" id="GO:0008270">
    <property type="term" value="F:zinc ion binding"/>
    <property type="evidence" value="ECO:0007669"/>
    <property type="project" value="UniProtKB-KW"/>
</dbReference>
<dbReference type="PANTHER" id="PTHR14003">
    <property type="entry name" value="TRANSCRIPTIONAL REPRESSOR PROTEIN YY"/>
    <property type="match status" value="1"/>
</dbReference>
<dbReference type="InterPro" id="IPR013087">
    <property type="entry name" value="Znf_C2H2_type"/>
</dbReference>
<feature type="compositionally biased region" description="Polar residues" evidence="6">
    <location>
        <begin position="353"/>
        <end position="380"/>
    </location>
</feature>
<evidence type="ECO:0000256" key="6">
    <source>
        <dbReference type="SAM" id="MobiDB-lite"/>
    </source>
</evidence>
<evidence type="ECO:0000256" key="5">
    <source>
        <dbReference type="PROSITE-ProRule" id="PRU00042"/>
    </source>
</evidence>
<feature type="region of interest" description="Disordered" evidence="6">
    <location>
        <begin position="446"/>
        <end position="475"/>
    </location>
</feature>
<evidence type="ECO:0000313" key="9">
    <source>
        <dbReference type="Proteomes" id="UP001271007"/>
    </source>
</evidence>
<dbReference type="GO" id="GO:0000978">
    <property type="term" value="F:RNA polymerase II cis-regulatory region sequence-specific DNA binding"/>
    <property type="evidence" value="ECO:0007669"/>
    <property type="project" value="TreeGrafter"/>
</dbReference>
<keyword evidence="4" id="KW-0862">Zinc</keyword>
<dbReference type="FunFam" id="3.30.160.60:FF:000690">
    <property type="entry name" value="Zinc finger protein 354C"/>
    <property type="match status" value="1"/>
</dbReference>
<evidence type="ECO:0000313" key="8">
    <source>
        <dbReference type="EMBL" id="KAK3054017.1"/>
    </source>
</evidence>
<keyword evidence="2" id="KW-0677">Repeat</keyword>
<dbReference type="Pfam" id="PF00096">
    <property type="entry name" value="zf-C2H2"/>
    <property type="match status" value="4"/>
</dbReference>
<evidence type="ECO:0000256" key="3">
    <source>
        <dbReference type="ARBA" id="ARBA00022771"/>
    </source>
</evidence>
<evidence type="ECO:0000256" key="2">
    <source>
        <dbReference type="ARBA" id="ARBA00022737"/>
    </source>
</evidence>
<feature type="domain" description="C2H2-type" evidence="7">
    <location>
        <begin position="202"/>
        <end position="229"/>
    </location>
</feature>
<dbReference type="SUPFAM" id="SSF57667">
    <property type="entry name" value="beta-beta-alpha zinc fingers"/>
    <property type="match status" value="2"/>
</dbReference>
<dbReference type="FunFam" id="3.30.160.60:FF:000125">
    <property type="entry name" value="Putative zinc finger protein 143"/>
    <property type="match status" value="1"/>
</dbReference>
<dbReference type="EMBL" id="JAWDJX010000013">
    <property type="protein sequence ID" value="KAK3054017.1"/>
    <property type="molecule type" value="Genomic_DNA"/>
</dbReference>